<accession>A0A830E9X9</accession>
<dbReference type="PROSITE" id="PS00216">
    <property type="entry name" value="SUGAR_TRANSPORT_1"/>
    <property type="match status" value="1"/>
</dbReference>
<keyword evidence="4 5" id="KW-0472">Membrane</keyword>
<feature type="transmembrane region" description="Helical" evidence="5">
    <location>
        <begin position="345"/>
        <end position="363"/>
    </location>
</feature>
<keyword evidence="2 5" id="KW-0812">Transmembrane</keyword>
<dbReference type="InterPro" id="IPR005829">
    <property type="entry name" value="Sugar_transporter_CS"/>
</dbReference>
<keyword evidence="8" id="KW-1185">Reference proteome</keyword>
<dbReference type="InterPro" id="IPR011701">
    <property type="entry name" value="MFS"/>
</dbReference>
<feature type="transmembrane region" description="Helical" evidence="5">
    <location>
        <begin position="316"/>
        <end position="339"/>
    </location>
</feature>
<dbReference type="GO" id="GO:0022857">
    <property type="term" value="F:transmembrane transporter activity"/>
    <property type="evidence" value="ECO:0007669"/>
    <property type="project" value="InterPro"/>
</dbReference>
<evidence type="ECO:0000256" key="1">
    <source>
        <dbReference type="ARBA" id="ARBA00004141"/>
    </source>
</evidence>
<dbReference type="Gene3D" id="1.20.1250.20">
    <property type="entry name" value="MFS general substrate transporter like domains"/>
    <property type="match status" value="2"/>
</dbReference>
<feature type="transmembrane region" description="Helical" evidence="5">
    <location>
        <begin position="130"/>
        <end position="152"/>
    </location>
</feature>
<feature type="transmembrane region" description="Helical" evidence="5">
    <location>
        <begin position="65"/>
        <end position="85"/>
    </location>
</feature>
<dbReference type="PROSITE" id="PS50850">
    <property type="entry name" value="MFS"/>
    <property type="match status" value="1"/>
</dbReference>
<reference evidence="7" key="1">
    <citation type="journal article" date="2014" name="Int. J. Syst. Evol. Microbiol.">
        <title>Complete genome sequence of Corynebacterium casei LMG S-19264T (=DSM 44701T), isolated from a smear-ripened cheese.</title>
        <authorList>
            <consortium name="US DOE Joint Genome Institute (JGI-PGF)"/>
            <person name="Walter F."/>
            <person name="Albersmeier A."/>
            <person name="Kalinowski J."/>
            <person name="Ruckert C."/>
        </authorList>
    </citation>
    <scope>NUCLEOTIDE SEQUENCE</scope>
    <source>
        <strain evidence="7">JCM 14359</strain>
    </source>
</reference>
<protein>
    <submittedName>
        <fullName evidence="7">MFS transporter</fullName>
    </submittedName>
</protein>
<evidence type="ECO:0000259" key="6">
    <source>
        <dbReference type="PROSITE" id="PS50850"/>
    </source>
</evidence>
<dbReference type="InterPro" id="IPR036259">
    <property type="entry name" value="MFS_trans_sf"/>
</dbReference>
<evidence type="ECO:0000256" key="3">
    <source>
        <dbReference type="ARBA" id="ARBA00022989"/>
    </source>
</evidence>
<dbReference type="PANTHER" id="PTHR23518:SF2">
    <property type="entry name" value="MAJOR FACILITATOR SUPERFAMILY TRANSPORTER"/>
    <property type="match status" value="1"/>
</dbReference>
<comment type="subcellular location">
    <subcellularLocation>
        <location evidence="1">Membrane</location>
        <topology evidence="1">Multi-pass membrane protein</topology>
    </subcellularLocation>
</comment>
<gene>
    <name evidence="7" type="ORF">GCM10008995_12300</name>
</gene>
<feature type="domain" description="Major facilitator superfamily (MFS) profile" evidence="6">
    <location>
        <begin position="19"/>
        <end position="427"/>
    </location>
</feature>
<dbReference type="Proteomes" id="UP000653099">
    <property type="component" value="Unassembled WGS sequence"/>
</dbReference>
<dbReference type="Pfam" id="PF07690">
    <property type="entry name" value="MFS_1"/>
    <property type="match status" value="2"/>
</dbReference>
<evidence type="ECO:0000256" key="2">
    <source>
        <dbReference type="ARBA" id="ARBA00022692"/>
    </source>
</evidence>
<comment type="caution">
    <text evidence="7">The sequence shown here is derived from an EMBL/GenBank/DDBJ whole genome shotgun (WGS) entry which is preliminary data.</text>
</comment>
<evidence type="ECO:0000313" key="7">
    <source>
        <dbReference type="EMBL" id="GGJ03994.1"/>
    </source>
</evidence>
<name>A0A830E9X9_9EURY</name>
<evidence type="ECO:0000313" key="8">
    <source>
        <dbReference type="Proteomes" id="UP000653099"/>
    </source>
</evidence>
<organism evidence="7 8">
    <name type="scientific">Halobellus salinus</name>
    <dbReference type="NCBI Taxonomy" id="931585"/>
    <lineage>
        <taxon>Archaea</taxon>
        <taxon>Methanobacteriati</taxon>
        <taxon>Methanobacteriota</taxon>
        <taxon>Stenosarchaea group</taxon>
        <taxon>Halobacteria</taxon>
        <taxon>Halobacteriales</taxon>
        <taxon>Haloferacaceae</taxon>
        <taxon>Halobellus</taxon>
    </lineage>
</organism>
<dbReference type="SUPFAM" id="SSF103473">
    <property type="entry name" value="MFS general substrate transporter"/>
    <property type="match status" value="2"/>
</dbReference>
<feature type="transmembrane region" description="Helical" evidence="5">
    <location>
        <begin position="283"/>
        <end position="304"/>
    </location>
</feature>
<dbReference type="AlphaFoldDB" id="A0A830E9X9"/>
<evidence type="ECO:0000256" key="5">
    <source>
        <dbReference type="SAM" id="Phobius"/>
    </source>
</evidence>
<keyword evidence="3 5" id="KW-1133">Transmembrane helix</keyword>
<dbReference type="GO" id="GO:0016020">
    <property type="term" value="C:membrane"/>
    <property type="evidence" value="ECO:0007669"/>
    <property type="project" value="UniProtKB-SubCell"/>
</dbReference>
<proteinExistence type="predicted"/>
<feature type="transmembrane region" description="Helical" evidence="5">
    <location>
        <begin position="204"/>
        <end position="225"/>
    </location>
</feature>
<reference evidence="7" key="2">
    <citation type="submission" date="2020-09" db="EMBL/GenBank/DDBJ databases">
        <authorList>
            <person name="Sun Q."/>
            <person name="Ohkuma M."/>
        </authorList>
    </citation>
    <scope>NUCLEOTIDE SEQUENCE</scope>
    <source>
        <strain evidence="7">JCM 14359</strain>
    </source>
</reference>
<evidence type="ECO:0000256" key="4">
    <source>
        <dbReference type="ARBA" id="ARBA00023136"/>
    </source>
</evidence>
<feature type="transmembrane region" description="Helical" evidence="5">
    <location>
        <begin position="106"/>
        <end position="124"/>
    </location>
</feature>
<dbReference type="CDD" id="cd17325">
    <property type="entry name" value="MFS_MdtG_SLC18_like"/>
    <property type="match status" value="1"/>
</dbReference>
<feature type="transmembrane region" description="Helical" evidence="5">
    <location>
        <begin position="375"/>
        <end position="395"/>
    </location>
</feature>
<feature type="transmembrane region" description="Helical" evidence="5">
    <location>
        <begin position="20"/>
        <end position="45"/>
    </location>
</feature>
<dbReference type="PANTHER" id="PTHR23518">
    <property type="entry name" value="C-METHYLTRANSFERASE"/>
    <property type="match status" value="1"/>
</dbReference>
<feature type="transmembrane region" description="Helical" evidence="5">
    <location>
        <begin position="246"/>
        <end position="271"/>
    </location>
</feature>
<dbReference type="EMBL" id="BMOC01000006">
    <property type="protein sequence ID" value="GGJ03994.1"/>
    <property type="molecule type" value="Genomic_DNA"/>
</dbReference>
<dbReference type="InterPro" id="IPR020846">
    <property type="entry name" value="MFS_dom"/>
</dbReference>
<feature type="transmembrane region" description="Helical" evidence="5">
    <location>
        <begin position="173"/>
        <end position="192"/>
    </location>
</feature>
<sequence length="438" mass="44870">MRCDLTGAQMRETPVLDARILSLAIARMVSALANSFLVVVLPLYIGSEAVQLPAATGSTVGAFGVGITLSVELLIAVVLSLFGFFNSLSQPLTGSFSDRTGRRKPFLLFGLGLVATGSAGYLVFTDYLLVLAMRGLQGVGAAFSIPIAVALVNELSESGERGNNFGLFNTFRLLGFGTGPLIAGVVVASGPYAVAGLPVSGFDAAFLVAVVGAAVSFGLVSILITDPEPTETASEDISIRVRGENGWLDPVFALALATIVMALSIAVYAPLANVINDRLNQGSFLYSIQFGATVFANVLFQLPIGRLSDRYGRRPFLIAGFVLLLPTTLAQGLVTSSYAMIAARFLQGLAVAAVFAPSLALAGDLAREGASGSTLSLLTMGFGLGIAFGTLLSGVLVGFGFVVPFAAATGAGAIGLALTVTQVTEPDSEGSAAAPAVD</sequence>
<feature type="transmembrane region" description="Helical" evidence="5">
    <location>
        <begin position="401"/>
        <end position="420"/>
    </location>
</feature>